<proteinExistence type="predicted"/>
<evidence type="ECO:0000313" key="1">
    <source>
        <dbReference type="EMBL" id="SHG25373.1"/>
    </source>
</evidence>
<dbReference type="AlphaFoldDB" id="A0A1M5IC76"/>
<protein>
    <submittedName>
        <fullName evidence="1">Uncharacterized protein</fullName>
    </submittedName>
</protein>
<evidence type="ECO:0000313" key="2">
    <source>
        <dbReference type="Proteomes" id="UP000190675"/>
    </source>
</evidence>
<organism evidence="1 2">
    <name type="scientific">Bradyrhizobium erythrophlei</name>
    <dbReference type="NCBI Taxonomy" id="1437360"/>
    <lineage>
        <taxon>Bacteria</taxon>
        <taxon>Pseudomonadati</taxon>
        <taxon>Pseudomonadota</taxon>
        <taxon>Alphaproteobacteria</taxon>
        <taxon>Hyphomicrobiales</taxon>
        <taxon>Nitrobacteraceae</taxon>
        <taxon>Bradyrhizobium</taxon>
    </lineage>
</organism>
<accession>A0A1M5IC76</accession>
<dbReference type="EMBL" id="LT670818">
    <property type="protein sequence ID" value="SHG25373.1"/>
    <property type="molecule type" value="Genomic_DNA"/>
</dbReference>
<gene>
    <name evidence="1" type="ORF">SAMN05444169_1433</name>
</gene>
<reference evidence="1 2" key="1">
    <citation type="submission" date="2016-11" db="EMBL/GenBank/DDBJ databases">
        <authorList>
            <person name="Jaros S."/>
            <person name="Januszkiewicz K."/>
            <person name="Wedrychowicz H."/>
        </authorList>
    </citation>
    <scope>NUCLEOTIDE SEQUENCE [LARGE SCALE GENOMIC DNA]</scope>
    <source>
        <strain evidence="1 2">GAS242</strain>
    </source>
</reference>
<sequence>MCADKSGGVRYGTEAFALGGFTETLGGIQAAILKVKVRASAAVTDISIAELRSAPARVTRRSALGYL</sequence>
<dbReference type="Proteomes" id="UP000190675">
    <property type="component" value="Chromosome I"/>
</dbReference>
<name>A0A1M5IC76_9BRAD</name>